<evidence type="ECO:0008006" key="4">
    <source>
        <dbReference type="Google" id="ProtNLM"/>
    </source>
</evidence>
<keyword evidence="1" id="KW-0812">Transmembrane</keyword>
<sequence>MSFGVIAIWVVALGALGLCLRRSPAVGRRAVADAGTALWRVLPVMLMALPMAAFLAELIPAGWAERWLGPDSGFIGILLASVAGGAMPGGPFVAFPLVLGFLKAGAGPSQMVALISGWAILGLHRTLAWELPILGGRFIVVRLLASFSLPLLAGLAAELLLPLFPGVALR</sequence>
<dbReference type="RefSeq" id="WP_216876666.1">
    <property type="nucleotide sequence ID" value="NZ_JAERQM010000004.1"/>
</dbReference>
<accession>A0ABS6H8D2</accession>
<comment type="caution">
    <text evidence="2">The sequence shown here is derived from an EMBL/GenBank/DDBJ whole genome shotgun (WGS) entry which is preliminary data.</text>
</comment>
<evidence type="ECO:0000313" key="3">
    <source>
        <dbReference type="Proteomes" id="UP000689967"/>
    </source>
</evidence>
<organism evidence="2 3">
    <name type="scientific">Falsiroseomonas oleicola</name>
    <dbReference type="NCBI Taxonomy" id="2801474"/>
    <lineage>
        <taxon>Bacteria</taxon>
        <taxon>Pseudomonadati</taxon>
        <taxon>Pseudomonadota</taxon>
        <taxon>Alphaproteobacteria</taxon>
        <taxon>Acetobacterales</taxon>
        <taxon>Roseomonadaceae</taxon>
        <taxon>Falsiroseomonas</taxon>
    </lineage>
</organism>
<dbReference type="EMBL" id="JAERQM010000004">
    <property type="protein sequence ID" value="MBU8544974.1"/>
    <property type="molecule type" value="Genomic_DNA"/>
</dbReference>
<protein>
    <recommendedName>
        <fullName evidence="4">Permease</fullName>
    </recommendedName>
</protein>
<keyword evidence="1" id="KW-0472">Membrane</keyword>
<feature type="transmembrane region" description="Helical" evidence="1">
    <location>
        <begin position="111"/>
        <end position="128"/>
    </location>
</feature>
<evidence type="ECO:0000256" key="1">
    <source>
        <dbReference type="SAM" id="Phobius"/>
    </source>
</evidence>
<reference evidence="2 3" key="1">
    <citation type="submission" date="2021-01" db="EMBL/GenBank/DDBJ databases">
        <title>Roseomonas sp. nov, a bacterium isolated from an oil production mixture in Yumen Oilfield.</title>
        <authorList>
            <person name="Wu D."/>
        </authorList>
    </citation>
    <scope>NUCLEOTIDE SEQUENCE [LARGE SCALE GENOMIC DNA]</scope>
    <source>
        <strain evidence="2 3">ROY-5-3</strain>
    </source>
</reference>
<gene>
    <name evidence="2" type="ORF">JJQ90_14740</name>
</gene>
<dbReference type="Proteomes" id="UP000689967">
    <property type="component" value="Unassembled WGS sequence"/>
</dbReference>
<feature type="transmembrane region" description="Helical" evidence="1">
    <location>
        <begin position="140"/>
        <end position="164"/>
    </location>
</feature>
<proteinExistence type="predicted"/>
<name>A0ABS6H8D2_9PROT</name>
<evidence type="ECO:0000313" key="2">
    <source>
        <dbReference type="EMBL" id="MBU8544974.1"/>
    </source>
</evidence>
<keyword evidence="3" id="KW-1185">Reference proteome</keyword>
<feature type="transmembrane region" description="Helical" evidence="1">
    <location>
        <begin position="73"/>
        <end position="99"/>
    </location>
</feature>
<keyword evidence="1" id="KW-1133">Transmembrane helix</keyword>
<feature type="transmembrane region" description="Helical" evidence="1">
    <location>
        <begin position="37"/>
        <end position="61"/>
    </location>
</feature>